<evidence type="ECO:0000256" key="1">
    <source>
        <dbReference type="ARBA" id="ARBA00004141"/>
    </source>
</evidence>
<dbReference type="PANTHER" id="PTHR16950">
    <property type="entry name" value="ZINC TRANSPORTER SLC39A7 HISTIDINE-RICH MEMBRANE PROTEIN KE4"/>
    <property type="match status" value="1"/>
</dbReference>
<dbReference type="PANTHER" id="PTHR16950:SF16">
    <property type="entry name" value="ZINC TRANSPORTER ZIP13"/>
    <property type="match status" value="1"/>
</dbReference>
<dbReference type="Pfam" id="PF02535">
    <property type="entry name" value="Zip"/>
    <property type="match status" value="2"/>
</dbReference>
<feature type="transmembrane region" description="Helical" evidence="5">
    <location>
        <begin position="169"/>
        <end position="191"/>
    </location>
</feature>
<evidence type="ECO:0000256" key="5">
    <source>
        <dbReference type="SAM" id="Phobius"/>
    </source>
</evidence>
<dbReference type="GO" id="GO:0016020">
    <property type="term" value="C:membrane"/>
    <property type="evidence" value="ECO:0007669"/>
    <property type="project" value="UniProtKB-SubCell"/>
</dbReference>
<accession>A0A2H0W4J7</accession>
<sequence length="248" mass="27029">MSLFLWIIAGTIGVSLLSLAGALVLVFNDKLLSKIVLWLVAFSAGSLIGGAFLHMIPESFEVLDSSALVFMWVIVGFSIFFALELFVHWHHCHHVECEHKEYVKPTAYLILVADALHNFIDGLAIAGAFIVDIRVGIVTTLIVATHEIPQELGDFGVLINSGWKKGRALLFNLASGLTAVLGGLLVYFIAQDFNVDFLLPLAAGGFIYVASSDLIPEVKHHDKISTNLIHFTAFILGIVLVMVVGLFE</sequence>
<evidence type="ECO:0000313" key="6">
    <source>
        <dbReference type="EMBL" id="PIS06207.1"/>
    </source>
</evidence>
<gene>
    <name evidence="6" type="ORF">COT80_01385</name>
</gene>
<dbReference type="AlphaFoldDB" id="A0A2H0W4J7"/>
<feature type="transmembrane region" description="Helical" evidence="5">
    <location>
        <begin position="228"/>
        <end position="247"/>
    </location>
</feature>
<keyword evidence="4 5" id="KW-0472">Membrane</keyword>
<evidence type="ECO:0000313" key="7">
    <source>
        <dbReference type="Proteomes" id="UP000229056"/>
    </source>
</evidence>
<dbReference type="GO" id="GO:0046873">
    <property type="term" value="F:metal ion transmembrane transporter activity"/>
    <property type="evidence" value="ECO:0007669"/>
    <property type="project" value="InterPro"/>
</dbReference>
<keyword evidence="2 5" id="KW-0812">Transmembrane</keyword>
<feature type="transmembrane region" description="Helical" evidence="5">
    <location>
        <begin position="6"/>
        <end position="28"/>
    </location>
</feature>
<name>A0A2H0W4J7_9BACT</name>
<organism evidence="6 7">
    <name type="scientific">Candidatus Buchananbacteria bacterium CG10_big_fil_rev_8_21_14_0_10_33_19</name>
    <dbReference type="NCBI Taxonomy" id="1974525"/>
    <lineage>
        <taxon>Bacteria</taxon>
        <taxon>Candidatus Buchananiibacteriota</taxon>
    </lineage>
</organism>
<proteinExistence type="predicted"/>
<dbReference type="EMBL" id="PEZY01000005">
    <property type="protein sequence ID" value="PIS06207.1"/>
    <property type="molecule type" value="Genomic_DNA"/>
</dbReference>
<comment type="subcellular location">
    <subcellularLocation>
        <location evidence="1">Membrane</location>
        <topology evidence="1">Multi-pass membrane protein</topology>
    </subcellularLocation>
</comment>
<feature type="transmembrane region" description="Helical" evidence="5">
    <location>
        <begin position="35"/>
        <end position="56"/>
    </location>
</feature>
<reference evidence="7" key="1">
    <citation type="submission" date="2017-09" db="EMBL/GenBank/DDBJ databases">
        <title>Depth-based differentiation of microbial function through sediment-hosted aquifers and enrichment of novel symbionts in the deep terrestrial subsurface.</title>
        <authorList>
            <person name="Probst A.J."/>
            <person name="Ladd B."/>
            <person name="Jarett J.K."/>
            <person name="Geller-Mcgrath D.E."/>
            <person name="Sieber C.M.K."/>
            <person name="Emerson J.B."/>
            <person name="Anantharaman K."/>
            <person name="Thomas B.C."/>
            <person name="Malmstrom R."/>
            <person name="Stieglmeier M."/>
            <person name="Klingl A."/>
            <person name="Woyke T."/>
            <person name="Ryan C.M."/>
            <person name="Banfield J.F."/>
        </authorList>
    </citation>
    <scope>NUCLEOTIDE SEQUENCE [LARGE SCALE GENOMIC DNA]</scope>
</reference>
<evidence type="ECO:0000256" key="3">
    <source>
        <dbReference type="ARBA" id="ARBA00022989"/>
    </source>
</evidence>
<dbReference type="InterPro" id="IPR003689">
    <property type="entry name" value="ZIP"/>
</dbReference>
<protein>
    <submittedName>
        <fullName evidence="6">Zinc transporter</fullName>
    </submittedName>
</protein>
<keyword evidence="3 5" id="KW-1133">Transmembrane helix</keyword>
<evidence type="ECO:0000256" key="2">
    <source>
        <dbReference type="ARBA" id="ARBA00022692"/>
    </source>
</evidence>
<comment type="caution">
    <text evidence="6">The sequence shown here is derived from an EMBL/GenBank/DDBJ whole genome shotgun (WGS) entry which is preliminary data.</text>
</comment>
<evidence type="ECO:0000256" key="4">
    <source>
        <dbReference type="ARBA" id="ARBA00023136"/>
    </source>
</evidence>
<feature type="transmembrane region" description="Helical" evidence="5">
    <location>
        <begin position="68"/>
        <end position="87"/>
    </location>
</feature>
<dbReference type="Proteomes" id="UP000229056">
    <property type="component" value="Unassembled WGS sequence"/>
</dbReference>